<dbReference type="EMBL" id="JBEPMN010000016">
    <property type="protein sequence ID" value="MET3662870.1"/>
    <property type="molecule type" value="Genomic_DNA"/>
</dbReference>
<protein>
    <submittedName>
        <fullName evidence="2">Uncharacterized protein</fullName>
    </submittedName>
</protein>
<keyword evidence="3" id="KW-1185">Reference proteome</keyword>
<gene>
    <name evidence="2" type="ORF">ABID44_003221</name>
</gene>
<feature type="transmembrane region" description="Helical" evidence="1">
    <location>
        <begin position="67"/>
        <end position="87"/>
    </location>
</feature>
<dbReference type="Proteomes" id="UP001549143">
    <property type="component" value="Unassembled WGS sequence"/>
</dbReference>
<evidence type="ECO:0000313" key="2">
    <source>
        <dbReference type="EMBL" id="MET3662870.1"/>
    </source>
</evidence>
<accession>A0ABV2KP57</accession>
<feature type="transmembrane region" description="Helical" evidence="1">
    <location>
        <begin position="40"/>
        <end position="61"/>
    </location>
</feature>
<reference evidence="2 3" key="1">
    <citation type="submission" date="2024-06" db="EMBL/GenBank/DDBJ databases">
        <title>Genomic Encyclopedia of Type Strains, Phase IV (KMG-IV): sequencing the most valuable type-strain genomes for metagenomic binning, comparative biology and taxonomic classification.</title>
        <authorList>
            <person name="Goeker M."/>
        </authorList>
    </citation>
    <scope>NUCLEOTIDE SEQUENCE [LARGE SCALE GENOMIC DNA]</scope>
    <source>
        <strain evidence="2 3">DSM 19730</strain>
    </source>
</reference>
<dbReference type="RefSeq" id="WP_354152708.1">
    <property type="nucleotide sequence ID" value="NZ_JBEPMN010000016.1"/>
</dbReference>
<dbReference type="InterPro" id="IPR045629">
    <property type="entry name" value="DUF6232"/>
</dbReference>
<sequence length="130" mass="14412">MNDATFFSGGGFIVTDRLLRTPRKTYSIHRIEYVSVERPLLLFVLPPMIGLIGFAIVFRRYLYASEIITLIGVCALAATIAFLFGTLRVHSLALRDSEVASSLGLITTLRHVRSAVEKAMAFAEHRTDAP</sequence>
<name>A0ABV2KP57_9HYPH</name>
<dbReference type="Pfam" id="PF19744">
    <property type="entry name" value="DUF6232"/>
    <property type="match status" value="1"/>
</dbReference>
<organism evidence="2 3">
    <name type="scientific">Aquamicrobium ahrensii</name>
    <dbReference type="NCBI Taxonomy" id="469551"/>
    <lineage>
        <taxon>Bacteria</taxon>
        <taxon>Pseudomonadati</taxon>
        <taxon>Pseudomonadota</taxon>
        <taxon>Alphaproteobacteria</taxon>
        <taxon>Hyphomicrobiales</taxon>
        <taxon>Phyllobacteriaceae</taxon>
        <taxon>Aquamicrobium</taxon>
    </lineage>
</organism>
<evidence type="ECO:0000313" key="3">
    <source>
        <dbReference type="Proteomes" id="UP001549143"/>
    </source>
</evidence>
<comment type="caution">
    <text evidence="2">The sequence shown here is derived from an EMBL/GenBank/DDBJ whole genome shotgun (WGS) entry which is preliminary data.</text>
</comment>
<evidence type="ECO:0000256" key="1">
    <source>
        <dbReference type="SAM" id="Phobius"/>
    </source>
</evidence>
<keyword evidence="1" id="KW-0812">Transmembrane</keyword>
<keyword evidence="1" id="KW-1133">Transmembrane helix</keyword>
<keyword evidence="1" id="KW-0472">Membrane</keyword>
<proteinExistence type="predicted"/>